<gene>
    <name evidence="2" type="ORF">CEY02_04010</name>
</gene>
<dbReference type="Proteomes" id="UP000228754">
    <property type="component" value="Unassembled WGS sequence"/>
</dbReference>
<evidence type="ECO:0000256" key="1">
    <source>
        <dbReference type="SAM" id="Phobius"/>
    </source>
</evidence>
<accession>A0A2A5IZF8</accession>
<feature type="transmembrane region" description="Helical" evidence="1">
    <location>
        <begin position="7"/>
        <end position="31"/>
    </location>
</feature>
<evidence type="ECO:0000313" key="2">
    <source>
        <dbReference type="EMBL" id="PCK22506.1"/>
    </source>
</evidence>
<comment type="caution">
    <text evidence="2">The sequence shown here is derived from an EMBL/GenBank/DDBJ whole genome shotgun (WGS) entry which is preliminary data.</text>
</comment>
<feature type="non-terminal residue" evidence="2">
    <location>
        <position position="100"/>
    </location>
</feature>
<keyword evidence="1" id="KW-0472">Membrane</keyword>
<dbReference type="AlphaFoldDB" id="A0A2A5IZF8"/>
<organism evidence="2 3">
    <name type="scientific">Bacillus pumilus</name>
    <name type="common">Bacillus mesentericus</name>
    <dbReference type="NCBI Taxonomy" id="1408"/>
    <lineage>
        <taxon>Bacteria</taxon>
        <taxon>Bacillati</taxon>
        <taxon>Bacillota</taxon>
        <taxon>Bacilli</taxon>
        <taxon>Bacillales</taxon>
        <taxon>Bacillaceae</taxon>
        <taxon>Bacillus</taxon>
    </lineage>
</organism>
<proteinExistence type="predicted"/>
<dbReference type="OrthoDB" id="2926231at2"/>
<protein>
    <submittedName>
        <fullName evidence="2">Uncharacterized protein</fullName>
    </submittedName>
</protein>
<sequence length="100" mass="11897">MTGRRIVGAMFICMAALFYLAKYVLFEIHYFRMSVDDEVNKFQLLEEVLPGGTWISIIFLILGCAYLLWDDREVIRKHLLTPDRQVKEEIKKTDLKWYYG</sequence>
<name>A0A2A5IZF8_BACPU</name>
<reference evidence="2 3" key="1">
    <citation type="submission" date="2017-06" db="EMBL/GenBank/DDBJ databases">
        <title>Draft Genome Sequence of Bacillus sp Strain 36R Isolated from saline sediment at Atanasia, Sonora, Mexico.</title>
        <authorList>
            <person name="Sanchez Diaz R."/>
            <person name="Quiroz Macias M.E."/>
            <person name="Ibarra Gamez J.C."/>
            <person name="Enciso Ibarra J."/>
            <person name="Gomez Gil B."/>
            <person name="Galaviz Silva L."/>
        </authorList>
    </citation>
    <scope>NUCLEOTIDE SEQUENCE [LARGE SCALE GENOMIC DNA]</scope>
    <source>
        <strain evidence="2 3">36R_ATNSAL</strain>
    </source>
</reference>
<evidence type="ECO:0000313" key="3">
    <source>
        <dbReference type="Proteomes" id="UP000228754"/>
    </source>
</evidence>
<keyword evidence="1" id="KW-0812">Transmembrane</keyword>
<feature type="transmembrane region" description="Helical" evidence="1">
    <location>
        <begin position="51"/>
        <end position="69"/>
    </location>
</feature>
<dbReference type="EMBL" id="NKHG01000025">
    <property type="protein sequence ID" value="PCK22506.1"/>
    <property type="molecule type" value="Genomic_DNA"/>
</dbReference>
<keyword evidence="1" id="KW-1133">Transmembrane helix</keyword>